<proteinExistence type="predicted"/>
<feature type="region of interest" description="Disordered" evidence="1">
    <location>
        <begin position="428"/>
        <end position="469"/>
    </location>
</feature>
<dbReference type="PROSITE" id="PS51318">
    <property type="entry name" value="TAT"/>
    <property type="match status" value="1"/>
</dbReference>
<dbReference type="OMA" id="WEKSPGI"/>
<dbReference type="Pfam" id="PF07995">
    <property type="entry name" value="GSDH"/>
    <property type="match status" value="1"/>
</dbReference>
<reference evidence="3 4" key="2">
    <citation type="submission" date="2019-04" db="EMBL/GenBank/DDBJ databases">
        <authorList>
            <person name="Yang S."/>
            <person name="Wei W."/>
        </authorList>
    </citation>
    <scope>NUCLEOTIDE SEQUENCE [LARGE SCALE GENOMIC DNA]</scope>
    <source>
        <strain evidence="4">ZP60</strain>
    </source>
</reference>
<name>A0A4D6KE17_9EURY</name>
<evidence type="ECO:0000313" key="4">
    <source>
        <dbReference type="Proteomes" id="UP000297053"/>
    </source>
</evidence>
<dbReference type="AlphaFoldDB" id="A0A4D6KE17"/>
<dbReference type="PROSITE" id="PS51257">
    <property type="entry name" value="PROKAR_LIPOPROTEIN"/>
    <property type="match status" value="1"/>
</dbReference>
<dbReference type="SUPFAM" id="SSF50952">
    <property type="entry name" value="Soluble quinoprotein glucose dehydrogenase"/>
    <property type="match status" value="1"/>
</dbReference>
<feature type="compositionally biased region" description="Polar residues" evidence="1">
    <location>
        <begin position="33"/>
        <end position="48"/>
    </location>
</feature>
<dbReference type="InterPro" id="IPR011041">
    <property type="entry name" value="Quinoprot_gluc/sorb_DH_b-prop"/>
</dbReference>
<evidence type="ECO:0000313" key="3">
    <source>
        <dbReference type="EMBL" id="QCD66848.1"/>
    </source>
</evidence>
<feature type="domain" description="Glucose/Sorbosone dehydrogenase" evidence="2">
    <location>
        <begin position="98"/>
        <end position="450"/>
    </location>
</feature>
<dbReference type="InterPro" id="IPR019546">
    <property type="entry name" value="TAT_signal_bac_arc"/>
</dbReference>
<dbReference type="GeneID" id="42180230"/>
<feature type="region of interest" description="Disordered" evidence="1">
    <location>
        <begin position="261"/>
        <end position="285"/>
    </location>
</feature>
<organism evidence="3 4">
    <name type="scientific">Halomicrobium mukohataei</name>
    <dbReference type="NCBI Taxonomy" id="57705"/>
    <lineage>
        <taxon>Archaea</taxon>
        <taxon>Methanobacteriati</taxon>
        <taxon>Methanobacteriota</taxon>
        <taxon>Stenosarchaea group</taxon>
        <taxon>Halobacteria</taxon>
        <taxon>Halobacteriales</taxon>
        <taxon>Haloarculaceae</taxon>
        <taxon>Halomicrobium</taxon>
    </lineage>
</organism>
<evidence type="ECO:0000256" key="1">
    <source>
        <dbReference type="SAM" id="MobiDB-lite"/>
    </source>
</evidence>
<dbReference type="InterPro" id="IPR006311">
    <property type="entry name" value="TAT_signal"/>
</dbReference>
<dbReference type="RefSeq" id="WP_015763283.1">
    <property type="nucleotide sequence ID" value="NZ_CP039375.1"/>
</dbReference>
<dbReference type="PANTHER" id="PTHR19328:SF13">
    <property type="entry name" value="HIPL1 PROTEIN"/>
    <property type="match status" value="1"/>
</dbReference>
<dbReference type="NCBIfam" id="TIGR01409">
    <property type="entry name" value="TAT_signal_seq"/>
    <property type="match status" value="1"/>
</dbReference>
<dbReference type="EMBL" id="CP039375">
    <property type="protein sequence ID" value="QCD66848.1"/>
    <property type="molecule type" value="Genomic_DNA"/>
</dbReference>
<sequence>MGGNRASSRGISRRRFLRRSGAIVGVGLVAGCTGSNPNDGTRTTSEGGTDTPAGPAALGYDLSVTHELTEWDRYDPDWEPPSDSPREEYTAEVLATGLEVPWDLSFAGEDTLFVTERTGRITEFDSGTLRTVAEPSDIIDAAAIEAGSDESRWRLTGGEGGLLGVAAHPSYPDPPVVYVYYTAETSEGKRNRVVAFDASAPAPDETVVPVVDEIPADTYHNGGRIAFGPADYLWITTGDADPGLEHTEQTRDPASLAGKVLRVRPDGSPPPDNPDSTSDADPRVFTYGHRNPQGIDWLPDGTPIITEHGPGAGDELNVLRPGVDYGWPVVRNSGDHERYPETEFQSPVADASSWAPAGGVFYTGESVPSLRNRFVFGGLISQRVTAATITPADGPQPADGHERRHDASWYDADYRAGTSGLLSEELGRVRHVEQGPEGDLYAITSNRDGRANGPFPRDDDDRLVRIRPA</sequence>
<dbReference type="PANTHER" id="PTHR19328">
    <property type="entry name" value="HEDGEHOG-INTERACTING PROTEIN"/>
    <property type="match status" value="1"/>
</dbReference>
<reference evidence="3 4" key="1">
    <citation type="submission" date="2019-04" db="EMBL/GenBank/DDBJ databases">
        <title>Complete genome sequence of Arthrobacter sp. ZXY-2 associated with effective atrazine degradation and salt adaptation.</title>
        <authorList>
            <person name="Zhao X."/>
        </authorList>
    </citation>
    <scope>NUCLEOTIDE SEQUENCE [LARGE SCALE GENOMIC DNA]</scope>
    <source>
        <strain evidence="4">ZP60</strain>
    </source>
</reference>
<feature type="region of interest" description="Disordered" evidence="1">
    <location>
        <begin position="30"/>
        <end position="57"/>
    </location>
</feature>
<dbReference type="InterPro" id="IPR011042">
    <property type="entry name" value="6-blade_b-propeller_TolB-like"/>
</dbReference>
<evidence type="ECO:0000259" key="2">
    <source>
        <dbReference type="Pfam" id="PF07995"/>
    </source>
</evidence>
<dbReference type="KEGG" id="halz:E5139_14780"/>
<dbReference type="InterPro" id="IPR012938">
    <property type="entry name" value="Glc/Sorbosone_DH"/>
</dbReference>
<gene>
    <name evidence="3" type="ORF">E5139_14780</name>
</gene>
<feature type="compositionally biased region" description="Basic and acidic residues" evidence="1">
    <location>
        <begin position="456"/>
        <end position="469"/>
    </location>
</feature>
<dbReference type="Gene3D" id="2.120.10.30">
    <property type="entry name" value="TolB, C-terminal domain"/>
    <property type="match status" value="1"/>
</dbReference>
<protein>
    <submittedName>
        <fullName evidence="3">PQQ-dependent sugar dehydrogenase</fullName>
    </submittedName>
</protein>
<dbReference type="Proteomes" id="UP000297053">
    <property type="component" value="Chromosome"/>
</dbReference>
<accession>A0A4D6KE17</accession>